<name>A0A8H7TAU7_9HELO</name>
<feature type="transmembrane region" description="Helical" evidence="1">
    <location>
        <begin position="95"/>
        <end position="120"/>
    </location>
</feature>
<dbReference type="Pfam" id="PF26639">
    <property type="entry name" value="Het-6_barrel"/>
    <property type="match status" value="1"/>
</dbReference>
<comment type="caution">
    <text evidence="3">The sequence shown here is derived from an EMBL/GenBank/DDBJ whole genome shotgun (WGS) entry which is preliminary data.</text>
</comment>
<dbReference type="AlphaFoldDB" id="A0A8H7TAU7"/>
<protein>
    <recommendedName>
        <fullName evidence="2">Heterokaryon incompatibility domain-containing protein</fullName>
    </recommendedName>
</protein>
<keyword evidence="1" id="KW-0472">Membrane</keyword>
<proteinExistence type="predicted"/>
<dbReference type="InterPro" id="IPR052895">
    <property type="entry name" value="HetReg/Transcr_Mod"/>
</dbReference>
<dbReference type="OrthoDB" id="2157530at2759"/>
<dbReference type="InterPro" id="IPR010730">
    <property type="entry name" value="HET"/>
</dbReference>
<evidence type="ECO:0000313" key="3">
    <source>
        <dbReference type="EMBL" id="KAG4415428.1"/>
    </source>
</evidence>
<feature type="domain" description="Heterokaryon incompatibility" evidence="2">
    <location>
        <begin position="266"/>
        <end position="450"/>
    </location>
</feature>
<evidence type="ECO:0000259" key="2">
    <source>
        <dbReference type="Pfam" id="PF06985"/>
    </source>
</evidence>
<keyword evidence="1" id="KW-0812">Transmembrane</keyword>
<dbReference type="Pfam" id="PF06985">
    <property type="entry name" value="HET"/>
    <property type="match status" value="1"/>
</dbReference>
<organism evidence="3 4">
    <name type="scientific">Cadophora malorum</name>
    <dbReference type="NCBI Taxonomy" id="108018"/>
    <lineage>
        <taxon>Eukaryota</taxon>
        <taxon>Fungi</taxon>
        <taxon>Dikarya</taxon>
        <taxon>Ascomycota</taxon>
        <taxon>Pezizomycotina</taxon>
        <taxon>Leotiomycetes</taxon>
        <taxon>Helotiales</taxon>
        <taxon>Ploettnerulaceae</taxon>
        <taxon>Cadophora</taxon>
    </lineage>
</organism>
<evidence type="ECO:0000313" key="4">
    <source>
        <dbReference type="Proteomes" id="UP000664132"/>
    </source>
</evidence>
<dbReference type="EMBL" id="JAFJYH010000222">
    <property type="protein sequence ID" value="KAG4415428.1"/>
    <property type="molecule type" value="Genomic_DNA"/>
</dbReference>
<sequence>MEGFNHPYDTAREEMKSDWYVKIAVDLTVGFIVAIVTSIGIHMIFGPTSLFIRTCCFAIFCPRELYHLINGIIIKPFFTARFFTTETESKTFFRAAFLLAGYVATLLGIRLMFVTLWVFGAIWNKLTWTIFFSAITAVGGFIMFGGKGLCYLNKVDPYLLAWMVSAYYRSKITFDRMGHWISETKICSLVLCTAQVLIRFCLRFPNPTSLPVFKFPTPGFSDSDLEDLHLEICKGQFRLLHIRQRVPFLEVHADLQPYTFGENPEYECISYCWGQRQLEHSAECSEKPKRRVSTDEEGRKCCTFQPIKGSMHLIVLNGRQHHVPTNIHDILRRRSSFLRPSCIWIDSICIDQLNLEEKNHQVPMMKSIYEKASHVYVCLGEDRDAWLAMAMVNELIFTFLISTPENFSAYISELYLRRLSGKDLALNARVEAFYQLLCNKWFTRVWVFQEVAFASAVTVLYGNWRMIWEYFGTLELIFSDPRFHELVAVFTYTGEAFIDRRFKGLHQFIVMDHMRRERKDLGIFFHGIPLVDILRRTSIFQATVQVDKIFAVLACAEGFEHELKGFIDYTVPLKTTLLRVAYHTLRNRHIFESLPYAGIGWTEVEVTAKNEPHDRIPSWVVDWSVPRSETGTVTGSPQRGSPYRAGTSRRAQISAHELTNEENEELVMKIKIRGQVLDKIRHLTSVCKFNHESEKSSSILSSLPQQVEWFQEVEDFITSHCSSMTQSEQEEIMWRVLVGDRGSKTRPAPHSYGKHFQTTRSTLLGLQAVVDDHGTEDLPRLLQAIRDHGPFEGMSTKEDLRDIARDMIRGDALYESAAFPRRMAITQEKSYLGMVPKGTRTGDLVVLFWGAEVPFVLREGPEEDGVMEYEIVGECYVHGMMDGEGVIGNDEEQDFIIF</sequence>
<evidence type="ECO:0000256" key="1">
    <source>
        <dbReference type="SAM" id="Phobius"/>
    </source>
</evidence>
<feature type="transmembrane region" description="Helical" evidence="1">
    <location>
        <begin position="126"/>
        <end position="144"/>
    </location>
</feature>
<feature type="transmembrane region" description="Helical" evidence="1">
    <location>
        <begin position="65"/>
        <end position="83"/>
    </location>
</feature>
<reference evidence="3" key="1">
    <citation type="submission" date="2021-02" db="EMBL/GenBank/DDBJ databases">
        <title>Genome sequence Cadophora malorum strain M34.</title>
        <authorList>
            <person name="Stefanovic E."/>
            <person name="Vu D."/>
            <person name="Scully C."/>
            <person name="Dijksterhuis J."/>
            <person name="Roader J."/>
            <person name="Houbraken J."/>
        </authorList>
    </citation>
    <scope>NUCLEOTIDE SEQUENCE</scope>
    <source>
        <strain evidence="3">M34</strain>
    </source>
</reference>
<feature type="transmembrane region" description="Helical" evidence="1">
    <location>
        <begin position="20"/>
        <end position="45"/>
    </location>
</feature>
<dbReference type="PANTHER" id="PTHR24148">
    <property type="entry name" value="ANKYRIN REPEAT DOMAIN-CONTAINING PROTEIN 39 HOMOLOG-RELATED"/>
    <property type="match status" value="1"/>
</dbReference>
<keyword evidence="4" id="KW-1185">Reference proteome</keyword>
<accession>A0A8H7TAU7</accession>
<dbReference type="Proteomes" id="UP000664132">
    <property type="component" value="Unassembled WGS sequence"/>
</dbReference>
<dbReference type="PANTHER" id="PTHR24148:SF64">
    <property type="entry name" value="HETEROKARYON INCOMPATIBILITY DOMAIN-CONTAINING PROTEIN"/>
    <property type="match status" value="1"/>
</dbReference>
<keyword evidence="1" id="KW-1133">Transmembrane helix</keyword>
<gene>
    <name evidence="3" type="ORF">IFR04_011422</name>
</gene>